<evidence type="ECO:0000313" key="4">
    <source>
        <dbReference type="EMBL" id="EHR32083.1"/>
    </source>
</evidence>
<evidence type="ECO:0000256" key="1">
    <source>
        <dbReference type="ARBA" id="ARBA00009013"/>
    </source>
</evidence>
<dbReference type="OrthoDB" id="9793697at2"/>
<comment type="caution">
    <text evidence="4">The sequence shown here is derived from an EMBL/GenBank/DDBJ whole genome shotgun (WGS) entry which is preliminary data.</text>
</comment>
<keyword evidence="5" id="KW-1185">Reference proteome</keyword>
<dbReference type="PANTHER" id="PTHR33495">
    <property type="entry name" value="ANTI-SIGMA FACTOR ANTAGONIST TM_1081-RELATED-RELATED"/>
    <property type="match status" value="1"/>
</dbReference>
<dbReference type="InterPro" id="IPR002645">
    <property type="entry name" value="STAS_dom"/>
</dbReference>
<dbReference type="GeneID" id="96999633"/>
<name>H3NQT6_9FIRM</name>
<organism evidence="4 5">
    <name type="scientific">Helcococcus kunzii ATCC 51366</name>
    <dbReference type="NCBI Taxonomy" id="883114"/>
    <lineage>
        <taxon>Bacteria</taxon>
        <taxon>Bacillati</taxon>
        <taxon>Bacillota</taxon>
        <taxon>Tissierellia</taxon>
        <taxon>Tissierellales</taxon>
        <taxon>Peptoniphilaceae</taxon>
        <taxon>Helcococcus</taxon>
    </lineage>
</organism>
<dbReference type="InterPro" id="IPR036513">
    <property type="entry name" value="STAS_dom_sf"/>
</dbReference>
<dbReference type="eggNOG" id="COG1366">
    <property type="taxonomic scope" value="Bacteria"/>
</dbReference>
<dbReference type="CDD" id="cd07043">
    <property type="entry name" value="STAS_anti-anti-sigma_factors"/>
    <property type="match status" value="1"/>
</dbReference>
<dbReference type="HOGENOM" id="CLU_115403_9_4_9"/>
<dbReference type="Pfam" id="PF01740">
    <property type="entry name" value="STAS"/>
    <property type="match status" value="1"/>
</dbReference>
<protein>
    <recommendedName>
        <fullName evidence="2">Anti-sigma factor antagonist</fullName>
    </recommendedName>
</protein>
<dbReference type="InterPro" id="IPR003658">
    <property type="entry name" value="Anti-sigma_ant"/>
</dbReference>
<dbReference type="SUPFAM" id="SSF52091">
    <property type="entry name" value="SpoIIaa-like"/>
    <property type="match status" value="1"/>
</dbReference>
<feature type="domain" description="STAS" evidence="3">
    <location>
        <begin position="17"/>
        <end position="102"/>
    </location>
</feature>
<dbReference type="EMBL" id="AGEI01000031">
    <property type="protein sequence ID" value="EHR32083.1"/>
    <property type="molecule type" value="Genomic_DNA"/>
</dbReference>
<evidence type="ECO:0000313" key="5">
    <source>
        <dbReference type="Proteomes" id="UP000004191"/>
    </source>
</evidence>
<dbReference type="Proteomes" id="UP000004191">
    <property type="component" value="Unassembled WGS sequence"/>
</dbReference>
<evidence type="ECO:0000259" key="3">
    <source>
        <dbReference type="PROSITE" id="PS50801"/>
    </source>
</evidence>
<reference evidence="4 5" key="1">
    <citation type="submission" date="2012-01" db="EMBL/GenBank/DDBJ databases">
        <title>The Genome Sequence of Helcococcus kunzii ATCC 51366.</title>
        <authorList>
            <consortium name="The Broad Institute Genome Sequencing Platform"/>
            <person name="Earl A."/>
            <person name="Ward D."/>
            <person name="Feldgarden M."/>
            <person name="Gevers D."/>
            <person name="Huys G."/>
            <person name="Young S.K."/>
            <person name="Zeng Q."/>
            <person name="Gargeya S."/>
            <person name="Fitzgerald M."/>
            <person name="Haas B."/>
            <person name="Abouelleil A."/>
            <person name="Alvarado L."/>
            <person name="Arachchi H.M."/>
            <person name="Berlin A."/>
            <person name="Chapman S.B."/>
            <person name="Gearin G."/>
            <person name="Goldberg J."/>
            <person name="Griggs A."/>
            <person name="Gujja S."/>
            <person name="Hansen M."/>
            <person name="Heiman D."/>
            <person name="Howarth C."/>
            <person name="Larimer J."/>
            <person name="Lui A."/>
            <person name="MacDonald P.J.P."/>
            <person name="McCowen C."/>
            <person name="Montmayeur A."/>
            <person name="Murphy C."/>
            <person name="Neiman D."/>
            <person name="Pearson M."/>
            <person name="Priest M."/>
            <person name="Roberts A."/>
            <person name="Saif S."/>
            <person name="Shea T."/>
            <person name="Sisk P."/>
            <person name="Stolte C."/>
            <person name="Sykes S."/>
            <person name="Wortman J."/>
            <person name="Nusbaum C."/>
            <person name="Birren B."/>
        </authorList>
    </citation>
    <scope>NUCLEOTIDE SEQUENCE [LARGE SCALE GENOMIC DNA]</scope>
    <source>
        <strain evidence="4 5">ATCC 51366</strain>
    </source>
</reference>
<dbReference type="GO" id="GO:0043856">
    <property type="term" value="F:anti-sigma factor antagonist activity"/>
    <property type="evidence" value="ECO:0007669"/>
    <property type="project" value="InterPro"/>
</dbReference>
<dbReference type="AlphaFoldDB" id="H3NQT6"/>
<dbReference type="Gene3D" id="3.30.750.24">
    <property type="entry name" value="STAS domain"/>
    <property type="match status" value="1"/>
</dbReference>
<dbReference type="PROSITE" id="PS50801">
    <property type="entry name" value="STAS"/>
    <property type="match status" value="1"/>
</dbReference>
<dbReference type="PANTHER" id="PTHR33495:SF2">
    <property type="entry name" value="ANTI-SIGMA FACTOR ANTAGONIST TM_1081-RELATED"/>
    <property type="match status" value="1"/>
</dbReference>
<dbReference type="RefSeq" id="WP_005399212.1">
    <property type="nucleotide sequence ID" value="NZ_JH601088.1"/>
</dbReference>
<gene>
    <name evidence="4" type="ORF">HMPREF9709_01697</name>
</gene>
<proteinExistence type="inferred from homology"/>
<dbReference type="NCBIfam" id="TIGR00377">
    <property type="entry name" value="ant_ant_sig"/>
    <property type="match status" value="1"/>
</dbReference>
<sequence length="102" mass="11859">MAFNIDYKEEENLNVFLSGDLDINSVETFKDDILEKYENIDKDVIIDLKDLEYIDSTGIGAIMTVYNDVKKKDRSLTVKNANRNIAKLFKITELDKIFNMEE</sequence>
<comment type="similarity">
    <text evidence="1 2">Belongs to the anti-sigma-factor antagonist family.</text>
</comment>
<evidence type="ECO:0000256" key="2">
    <source>
        <dbReference type="RuleBase" id="RU003749"/>
    </source>
</evidence>
<dbReference type="STRING" id="883114.HMPREF9709_01697"/>
<accession>H3NQT6</accession>